<evidence type="ECO:0000259" key="2">
    <source>
        <dbReference type="PROSITE" id="PS50053"/>
    </source>
</evidence>
<dbReference type="SUPFAM" id="SSF57850">
    <property type="entry name" value="RING/U-box"/>
    <property type="match status" value="1"/>
</dbReference>
<gene>
    <name evidence="5" type="ORF">PR001_g14938</name>
    <name evidence="4" type="ORF">PR002_g14762</name>
    <name evidence="6" type="ORF">PR003_g15824</name>
</gene>
<dbReference type="Proteomes" id="UP000429607">
    <property type="component" value="Unassembled WGS sequence"/>
</dbReference>
<proteinExistence type="predicted"/>
<dbReference type="SMART" id="SM00184">
    <property type="entry name" value="RING"/>
    <property type="match status" value="1"/>
</dbReference>
<dbReference type="PROSITE" id="PS50053">
    <property type="entry name" value="UBIQUITIN_2"/>
    <property type="match status" value="1"/>
</dbReference>
<dbReference type="InterPro" id="IPR013083">
    <property type="entry name" value="Znf_RING/FYVE/PHD"/>
</dbReference>
<dbReference type="Proteomes" id="UP000435112">
    <property type="component" value="Unassembled WGS sequence"/>
</dbReference>
<evidence type="ECO:0000313" key="9">
    <source>
        <dbReference type="Proteomes" id="UP000435112"/>
    </source>
</evidence>
<dbReference type="EMBL" id="QXFT01001120">
    <property type="protein sequence ID" value="KAE9328275.1"/>
    <property type="molecule type" value="Genomic_DNA"/>
</dbReference>
<accession>A0A6A3L0P2</accession>
<protein>
    <recommendedName>
        <fullName evidence="10">RING-type domain-containing protein</fullName>
    </recommendedName>
</protein>
<evidence type="ECO:0000313" key="4">
    <source>
        <dbReference type="EMBL" id="KAE9012580.1"/>
    </source>
</evidence>
<reference evidence="7 9" key="1">
    <citation type="submission" date="2018-09" db="EMBL/GenBank/DDBJ databases">
        <title>Genomic investigation of the strawberry pathogen Phytophthora fragariae indicates pathogenicity is determined by transcriptional variation in three key races.</title>
        <authorList>
            <person name="Adams T.M."/>
            <person name="Armitage A.D."/>
            <person name="Sobczyk M.K."/>
            <person name="Bates H.J."/>
            <person name="Dunwell J.M."/>
            <person name="Nellist C.F."/>
            <person name="Harrison R.J."/>
        </authorList>
    </citation>
    <scope>NUCLEOTIDE SEQUENCE [LARGE SCALE GENOMIC DNA]</scope>
    <source>
        <strain evidence="5 7">SCRP249</strain>
        <strain evidence="4 9">SCRP324</strain>
        <strain evidence="6 8">SCRP333</strain>
    </source>
</reference>
<comment type="caution">
    <text evidence="4">The sequence shown here is derived from an EMBL/GenBank/DDBJ whole genome shotgun (WGS) entry which is preliminary data.</text>
</comment>
<dbReference type="PROSITE" id="PS50089">
    <property type="entry name" value="ZF_RING_2"/>
    <property type="match status" value="1"/>
</dbReference>
<keyword evidence="1" id="KW-0863">Zinc-finger</keyword>
<dbReference type="InterPro" id="IPR000626">
    <property type="entry name" value="Ubiquitin-like_dom"/>
</dbReference>
<keyword evidence="1" id="KW-0862">Zinc</keyword>
<dbReference type="EMBL" id="QXFV01001098">
    <property type="protein sequence ID" value="KAE9015268.1"/>
    <property type="molecule type" value="Genomic_DNA"/>
</dbReference>
<evidence type="ECO:0000313" key="7">
    <source>
        <dbReference type="Proteomes" id="UP000429607"/>
    </source>
</evidence>
<keyword evidence="1" id="KW-0479">Metal-binding</keyword>
<evidence type="ECO:0000259" key="3">
    <source>
        <dbReference type="PROSITE" id="PS50089"/>
    </source>
</evidence>
<evidence type="ECO:0000313" key="5">
    <source>
        <dbReference type="EMBL" id="KAE9015268.1"/>
    </source>
</evidence>
<dbReference type="PRINTS" id="PR00348">
    <property type="entry name" value="UBIQUITIN"/>
</dbReference>
<dbReference type="InterPro" id="IPR029071">
    <property type="entry name" value="Ubiquitin-like_domsf"/>
</dbReference>
<feature type="domain" description="Ubiquitin-like" evidence="2">
    <location>
        <begin position="105"/>
        <end position="180"/>
    </location>
</feature>
<dbReference type="Pfam" id="PF13639">
    <property type="entry name" value="zf-RING_2"/>
    <property type="match status" value="1"/>
</dbReference>
<dbReference type="SMART" id="SM00213">
    <property type="entry name" value="UBQ"/>
    <property type="match status" value="1"/>
</dbReference>
<dbReference type="OrthoDB" id="428577at2759"/>
<dbReference type="EMBL" id="QXFU01001039">
    <property type="protein sequence ID" value="KAE9012580.1"/>
    <property type="molecule type" value="Genomic_DNA"/>
</dbReference>
<dbReference type="Gene3D" id="3.30.40.10">
    <property type="entry name" value="Zinc/RING finger domain, C3HC4 (zinc finger)"/>
    <property type="match status" value="1"/>
</dbReference>
<dbReference type="PANTHER" id="PTHR10666">
    <property type="entry name" value="UBIQUITIN"/>
    <property type="match status" value="1"/>
</dbReference>
<dbReference type="Gene3D" id="3.10.20.90">
    <property type="entry name" value="Phosphatidylinositol 3-kinase Catalytic Subunit, Chain A, domain 1"/>
    <property type="match status" value="1"/>
</dbReference>
<dbReference type="InterPro" id="IPR019956">
    <property type="entry name" value="Ubiquitin_dom"/>
</dbReference>
<feature type="domain" description="RING-type" evidence="3">
    <location>
        <begin position="344"/>
        <end position="392"/>
    </location>
</feature>
<keyword evidence="8" id="KW-1185">Reference proteome</keyword>
<dbReference type="Pfam" id="PF00240">
    <property type="entry name" value="ubiquitin"/>
    <property type="match status" value="1"/>
</dbReference>
<evidence type="ECO:0000313" key="8">
    <source>
        <dbReference type="Proteomes" id="UP000434957"/>
    </source>
</evidence>
<dbReference type="SUPFAM" id="SSF54236">
    <property type="entry name" value="Ubiquitin-like"/>
    <property type="match status" value="1"/>
</dbReference>
<dbReference type="AlphaFoldDB" id="A0A6A3L0P2"/>
<organism evidence="4 9">
    <name type="scientific">Phytophthora rubi</name>
    <dbReference type="NCBI Taxonomy" id="129364"/>
    <lineage>
        <taxon>Eukaryota</taxon>
        <taxon>Sar</taxon>
        <taxon>Stramenopiles</taxon>
        <taxon>Oomycota</taxon>
        <taxon>Peronosporomycetes</taxon>
        <taxon>Peronosporales</taxon>
        <taxon>Peronosporaceae</taxon>
        <taxon>Phytophthora</taxon>
    </lineage>
</organism>
<sequence length="395" mass="44571">MALAIPVAWRDEHRQGLSGVVEICASDFTNTRLEDASVHDFMALVNKKVGEETPRADVVREVKQLLLHGVRVRSSYRLEYIIPDLMGSSPRLLATMRIRTKGVAMMVFFRTLSRKTATIECTSTDTVGYIKARIEAKEGIPPEDQRLTYAGKQLRGDLPLSFYNIRNESTLHLSARVLGGFTIPPRTFADVSDGSILTAVEFSPDAPEWRWCSQGLNIEGRCLNRNCRAFRRMIIDRKKFEVFNLIRDDNVRCPICKTNVKPITCGLYDCCWRFEGVKANTRMCTSSPWEEARGYVYHRFDADENNGSVEWTSLVITTKPPTEAVAAWLMLSTESVGVSEGDTCSICWSPFGSPVKRLTTTLCGHSFHRACSQKWSASCKHNNTEPCCPICRRTF</sequence>
<evidence type="ECO:0000313" key="6">
    <source>
        <dbReference type="EMBL" id="KAE9328275.1"/>
    </source>
</evidence>
<dbReference type="Proteomes" id="UP000434957">
    <property type="component" value="Unassembled WGS sequence"/>
</dbReference>
<dbReference type="InterPro" id="IPR050158">
    <property type="entry name" value="Ubiquitin_ubiquitin-like"/>
</dbReference>
<dbReference type="GO" id="GO:0008270">
    <property type="term" value="F:zinc ion binding"/>
    <property type="evidence" value="ECO:0007669"/>
    <property type="project" value="UniProtKB-KW"/>
</dbReference>
<dbReference type="InterPro" id="IPR001841">
    <property type="entry name" value="Znf_RING"/>
</dbReference>
<evidence type="ECO:0008006" key="10">
    <source>
        <dbReference type="Google" id="ProtNLM"/>
    </source>
</evidence>
<evidence type="ECO:0000256" key="1">
    <source>
        <dbReference type="PROSITE-ProRule" id="PRU00175"/>
    </source>
</evidence>
<name>A0A6A3L0P2_9STRA</name>